<proteinExistence type="predicted"/>
<evidence type="ECO:0000313" key="2">
    <source>
        <dbReference type="EMBL" id="GLQ30217.1"/>
    </source>
</evidence>
<organism evidence="2 3">
    <name type="scientific">Litoribrevibacter albus</name>
    <dbReference type="NCBI Taxonomy" id="1473156"/>
    <lineage>
        <taxon>Bacteria</taxon>
        <taxon>Pseudomonadati</taxon>
        <taxon>Pseudomonadota</taxon>
        <taxon>Gammaproteobacteria</taxon>
        <taxon>Oceanospirillales</taxon>
        <taxon>Oceanospirillaceae</taxon>
        <taxon>Litoribrevibacter</taxon>
    </lineage>
</organism>
<protein>
    <submittedName>
        <fullName evidence="2">Uncharacterized protein</fullName>
    </submittedName>
</protein>
<reference evidence="2" key="1">
    <citation type="journal article" date="2014" name="Int. J. Syst. Evol. Microbiol.">
        <title>Complete genome sequence of Corynebacterium casei LMG S-19264T (=DSM 44701T), isolated from a smear-ripened cheese.</title>
        <authorList>
            <consortium name="US DOE Joint Genome Institute (JGI-PGF)"/>
            <person name="Walter F."/>
            <person name="Albersmeier A."/>
            <person name="Kalinowski J."/>
            <person name="Ruckert C."/>
        </authorList>
    </citation>
    <scope>NUCLEOTIDE SEQUENCE</scope>
    <source>
        <strain evidence="2">NBRC 110071</strain>
    </source>
</reference>
<evidence type="ECO:0000313" key="3">
    <source>
        <dbReference type="Proteomes" id="UP001161389"/>
    </source>
</evidence>
<keyword evidence="1" id="KW-0812">Transmembrane</keyword>
<name>A0AA37S6W7_9GAMM</name>
<feature type="transmembrane region" description="Helical" evidence="1">
    <location>
        <begin position="47"/>
        <end position="66"/>
    </location>
</feature>
<keyword evidence="3" id="KW-1185">Reference proteome</keyword>
<dbReference type="Proteomes" id="UP001161389">
    <property type="component" value="Unassembled WGS sequence"/>
</dbReference>
<feature type="transmembrane region" description="Helical" evidence="1">
    <location>
        <begin position="12"/>
        <end position="35"/>
    </location>
</feature>
<sequence length="157" mass="18183">MIAVMDDSVFKARAGIADGFEFINGYLIVAMWVVWGVSKAFFPQAEVVFFGWAFASTLLYGFKYLVPLFRSDYQLIFKDDFLMFQQGEAVLWTLPYENLSHIGAEKLNHSDTKFVPLIEELFVYTHSDEKFLIPPYVFELDDVNAIQREIEIRKATL</sequence>
<dbReference type="RefSeq" id="WP_284378817.1">
    <property type="nucleotide sequence ID" value="NZ_BSNM01000003.1"/>
</dbReference>
<evidence type="ECO:0000256" key="1">
    <source>
        <dbReference type="SAM" id="Phobius"/>
    </source>
</evidence>
<gene>
    <name evidence="2" type="ORF">GCM10007876_06950</name>
</gene>
<dbReference type="AlphaFoldDB" id="A0AA37S6W7"/>
<accession>A0AA37S6W7</accession>
<dbReference type="EMBL" id="BSNM01000003">
    <property type="protein sequence ID" value="GLQ30217.1"/>
    <property type="molecule type" value="Genomic_DNA"/>
</dbReference>
<comment type="caution">
    <text evidence="2">The sequence shown here is derived from an EMBL/GenBank/DDBJ whole genome shotgun (WGS) entry which is preliminary data.</text>
</comment>
<reference evidence="2" key="2">
    <citation type="submission" date="2023-01" db="EMBL/GenBank/DDBJ databases">
        <title>Draft genome sequence of Litoribrevibacter albus strain NBRC 110071.</title>
        <authorList>
            <person name="Sun Q."/>
            <person name="Mori K."/>
        </authorList>
    </citation>
    <scope>NUCLEOTIDE SEQUENCE</scope>
    <source>
        <strain evidence="2">NBRC 110071</strain>
    </source>
</reference>
<keyword evidence="1" id="KW-0472">Membrane</keyword>
<keyword evidence="1" id="KW-1133">Transmembrane helix</keyword>